<name>A0A8J6PB39_9GAMM</name>
<reference evidence="2 3" key="1">
    <citation type="submission" date="2020-08" db="EMBL/GenBank/DDBJ databases">
        <title>Bridging the membrane lipid divide: bacteria of the FCB group superphylum have the potential to synthesize archaeal ether lipids.</title>
        <authorList>
            <person name="Villanueva L."/>
            <person name="Von Meijenfeldt F.A.B."/>
            <person name="Westbye A.B."/>
            <person name="Yadav S."/>
            <person name="Hopmans E.C."/>
            <person name="Dutilh B.E."/>
            <person name="Sinninghe Damste J.S."/>
        </authorList>
    </citation>
    <scope>NUCLEOTIDE SEQUENCE [LARGE SCALE GENOMIC DNA]</scope>
    <source>
        <strain evidence="2">NIOZ-UU100</strain>
    </source>
</reference>
<evidence type="ECO:0000256" key="1">
    <source>
        <dbReference type="ARBA" id="ARBA00008591"/>
    </source>
</evidence>
<dbReference type="Proteomes" id="UP000654401">
    <property type="component" value="Unassembled WGS sequence"/>
</dbReference>
<accession>A0A8J6PB39</accession>
<comment type="caution">
    <text evidence="2">The sequence shown here is derived from an EMBL/GenBank/DDBJ whole genome shotgun (WGS) entry which is preliminary data.</text>
</comment>
<dbReference type="InterPro" id="IPR002727">
    <property type="entry name" value="DUF47"/>
</dbReference>
<dbReference type="Gene3D" id="1.20.58.220">
    <property type="entry name" value="Phosphate transport system protein phou homolog 2, domain 2"/>
    <property type="match status" value="1"/>
</dbReference>
<dbReference type="EMBL" id="JACNFK010000030">
    <property type="protein sequence ID" value="MBC8519937.1"/>
    <property type="molecule type" value="Genomic_DNA"/>
</dbReference>
<sequence>MGNYFSGIFARSPINPLQTHMAKVQACISELEALFEAAIERDFDSVAATQKRISDLEHEADDMKKELRIHLPKGMFMPVSRGDVLNVLAMQDRIANRSKDIAGIITGRKMEIPEAMGPLFIKFISRSVDASAQAQVAINELDELVETGFRGGEVRLVEKMLTELDAIESDTDTIEREIRAILFGIENELPPVEVMFLYQLINWTGDLGDLAQRVGSRLQLMLAR</sequence>
<evidence type="ECO:0000313" key="2">
    <source>
        <dbReference type="EMBL" id="MBC8519937.1"/>
    </source>
</evidence>
<dbReference type="PANTHER" id="PTHR36536:SF3">
    <property type="entry name" value="UPF0111 PROTEIN HI_1603"/>
    <property type="match status" value="1"/>
</dbReference>
<dbReference type="AlphaFoldDB" id="A0A8J6PB39"/>
<protein>
    <submittedName>
        <fullName evidence="2">TIGR00153 family protein</fullName>
    </submittedName>
</protein>
<dbReference type="PANTHER" id="PTHR36536">
    <property type="entry name" value="UPF0111 PROTEIN HI_1603"/>
    <property type="match status" value="1"/>
</dbReference>
<dbReference type="InterPro" id="IPR038078">
    <property type="entry name" value="PhoU-like_sf"/>
</dbReference>
<dbReference type="InterPro" id="IPR018445">
    <property type="entry name" value="Put_Phosphate_transp_reg"/>
</dbReference>
<dbReference type="Pfam" id="PF01865">
    <property type="entry name" value="PhoU_div"/>
    <property type="match status" value="1"/>
</dbReference>
<organism evidence="2 3">
    <name type="scientific">Candidatus Thiopontia autotrophica</name>
    <dbReference type="NCBI Taxonomy" id="2841688"/>
    <lineage>
        <taxon>Bacteria</taxon>
        <taxon>Pseudomonadati</taxon>
        <taxon>Pseudomonadota</taxon>
        <taxon>Gammaproteobacteria</taxon>
        <taxon>Candidatus Thiopontia</taxon>
    </lineage>
</organism>
<dbReference type="SUPFAM" id="SSF109755">
    <property type="entry name" value="PhoU-like"/>
    <property type="match status" value="1"/>
</dbReference>
<proteinExistence type="inferred from homology"/>
<evidence type="ECO:0000313" key="3">
    <source>
        <dbReference type="Proteomes" id="UP000654401"/>
    </source>
</evidence>
<gene>
    <name evidence="2" type="ORF">H8D24_05990</name>
</gene>
<dbReference type="NCBIfam" id="TIGR00153">
    <property type="entry name" value="TIGR00153 family protein"/>
    <property type="match status" value="1"/>
</dbReference>
<comment type="similarity">
    <text evidence="1">Belongs to the UPF0111 family.</text>
</comment>